<evidence type="ECO:0000256" key="3">
    <source>
        <dbReference type="ARBA" id="ARBA00022692"/>
    </source>
</evidence>
<evidence type="ECO:0000256" key="7">
    <source>
        <dbReference type="SAM" id="Phobius"/>
    </source>
</evidence>
<dbReference type="InterPro" id="IPR002159">
    <property type="entry name" value="CD36_fam"/>
</dbReference>
<evidence type="ECO:0000256" key="6">
    <source>
        <dbReference type="ARBA" id="ARBA00023180"/>
    </source>
</evidence>
<evidence type="ECO:0000256" key="5">
    <source>
        <dbReference type="ARBA" id="ARBA00023136"/>
    </source>
</evidence>
<protein>
    <recommendedName>
        <fullName evidence="10">Scavenger receptor class B member 2</fullName>
    </recommendedName>
</protein>
<dbReference type="PRINTS" id="PR01611">
    <property type="entry name" value="LIMPII"/>
</dbReference>
<comment type="subcellular location">
    <subcellularLocation>
        <location evidence="1">Membrane</location>
    </subcellularLocation>
</comment>
<keyword evidence="6" id="KW-0325">Glycoprotein</keyword>
<dbReference type="GO" id="GO:0005044">
    <property type="term" value="F:scavenger receptor activity"/>
    <property type="evidence" value="ECO:0007669"/>
    <property type="project" value="InterPro"/>
</dbReference>
<dbReference type="OrthoDB" id="18585at2759"/>
<evidence type="ECO:0008006" key="10">
    <source>
        <dbReference type="Google" id="ProtNLM"/>
    </source>
</evidence>
<feature type="non-terminal residue" evidence="8">
    <location>
        <position position="416"/>
    </location>
</feature>
<dbReference type="GO" id="GO:0006898">
    <property type="term" value="P:receptor-mediated endocytosis"/>
    <property type="evidence" value="ECO:0007669"/>
    <property type="project" value="TreeGrafter"/>
</dbReference>
<accession>A0A401NK74</accession>
<evidence type="ECO:0000256" key="2">
    <source>
        <dbReference type="ARBA" id="ARBA00010532"/>
    </source>
</evidence>
<keyword evidence="5 7" id="KW-0472">Membrane</keyword>
<name>A0A401NK74_SCYTO</name>
<feature type="transmembrane region" description="Helical" evidence="7">
    <location>
        <begin position="6"/>
        <end position="32"/>
    </location>
</feature>
<dbReference type="Proteomes" id="UP000288216">
    <property type="component" value="Unassembled WGS sequence"/>
</dbReference>
<evidence type="ECO:0000313" key="9">
    <source>
        <dbReference type="Proteomes" id="UP000288216"/>
    </source>
</evidence>
<dbReference type="PANTHER" id="PTHR11923">
    <property type="entry name" value="SCAVENGER RECEPTOR CLASS B TYPE-1 SR-B1"/>
    <property type="match status" value="1"/>
</dbReference>
<dbReference type="OMA" id="DVFGMRP"/>
<organism evidence="8 9">
    <name type="scientific">Scyliorhinus torazame</name>
    <name type="common">Cloudy catshark</name>
    <name type="synonym">Catulus torazame</name>
    <dbReference type="NCBI Taxonomy" id="75743"/>
    <lineage>
        <taxon>Eukaryota</taxon>
        <taxon>Metazoa</taxon>
        <taxon>Chordata</taxon>
        <taxon>Craniata</taxon>
        <taxon>Vertebrata</taxon>
        <taxon>Chondrichthyes</taxon>
        <taxon>Elasmobranchii</taxon>
        <taxon>Galeomorphii</taxon>
        <taxon>Galeoidea</taxon>
        <taxon>Carcharhiniformes</taxon>
        <taxon>Scyliorhinidae</taxon>
        <taxon>Scyliorhinus</taxon>
    </lineage>
</organism>
<dbReference type="PANTHER" id="PTHR11923:SF51">
    <property type="entry name" value="LYSOSOME MEMBRANE PROTEIN 2"/>
    <property type="match status" value="1"/>
</dbReference>
<keyword evidence="9" id="KW-1185">Reference proteome</keyword>
<dbReference type="GO" id="GO:0016020">
    <property type="term" value="C:membrane"/>
    <property type="evidence" value="ECO:0007669"/>
    <property type="project" value="UniProtKB-SubCell"/>
</dbReference>
<proteinExistence type="inferred from homology"/>
<reference evidence="8 9" key="1">
    <citation type="journal article" date="2018" name="Nat. Ecol. Evol.">
        <title>Shark genomes provide insights into elasmobranch evolution and the origin of vertebrates.</title>
        <authorList>
            <person name="Hara Y"/>
            <person name="Yamaguchi K"/>
            <person name="Onimaru K"/>
            <person name="Kadota M"/>
            <person name="Koyanagi M"/>
            <person name="Keeley SD"/>
            <person name="Tatsumi K"/>
            <person name="Tanaka K"/>
            <person name="Motone F"/>
            <person name="Kageyama Y"/>
            <person name="Nozu R"/>
            <person name="Adachi N"/>
            <person name="Nishimura O"/>
            <person name="Nakagawa R"/>
            <person name="Tanegashima C"/>
            <person name="Kiyatake I"/>
            <person name="Matsumoto R"/>
            <person name="Murakumo K"/>
            <person name="Nishida K"/>
            <person name="Terakita A"/>
            <person name="Kuratani S"/>
            <person name="Sato K"/>
            <person name="Hyodo S Kuraku.S."/>
        </authorList>
    </citation>
    <scope>NUCLEOTIDE SEQUENCE [LARGE SCALE GENOMIC DNA]</scope>
</reference>
<dbReference type="PRINTS" id="PR01609">
    <property type="entry name" value="CD36FAMILY"/>
</dbReference>
<comment type="caution">
    <text evidence="8">The sequence shown here is derived from an EMBL/GenBank/DDBJ whole genome shotgun (WGS) entry which is preliminary data.</text>
</comment>
<evidence type="ECO:0000313" key="8">
    <source>
        <dbReference type="EMBL" id="GCB61273.1"/>
    </source>
</evidence>
<keyword evidence="3 7" id="KW-0812">Transmembrane</keyword>
<dbReference type="AlphaFoldDB" id="A0A401NK74"/>
<evidence type="ECO:0000256" key="1">
    <source>
        <dbReference type="ARBA" id="ARBA00004370"/>
    </source>
</evidence>
<dbReference type="EMBL" id="BFAA01005072">
    <property type="protein sequence ID" value="GCB61273.1"/>
    <property type="molecule type" value="Genomic_DNA"/>
</dbReference>
<dbReference type="STRING" id="75743.A0A401NK74"/>
<sequence length="416" mass="47016">MGTRLGVIYTFGILCIFLLIASIALLVTNVFLTVVQNYVKKEVQLRNDTVTFETWKNPPPPIYMQFYFFNVTNPTEVLNGGKPYLEEKGPYTYREYKPKENVTFLDDGEMVSALTSKTYVFVPELSKGNPTTDLIRTVNIPVVTIMNMAKFSSSYILLAEALFTFKGAGLFTTRTVHELLWGYKDPVLSGIHFFKRDVDDYFGLYYKMNGTNDGEYVFLTGQENYKNFTRIVEWRGNNSLDWWTTDTCNMINGTDGTSFHPLVTKNDTLLFFSSDLCRSLYTTFEQELGVKGIRVFRFVLPNEVFANATVNPENAGFCVPVGNCLGSGVLNVSACRQGAPIILSSPHFYQADQKFIDAIEGMHPDKANHETFLDINPLTGLLVRAAKRVQVNVYIEKIKGFMLTLTLQCSCCETPL</sequence>
<dbReference type="InterPro" id="IPR005429">
    <property type="entry name" value="LimpII"/>
</dbReference>
<dbReference type="Pfam" id="PF01130">
    <property type="entry name" value="CD36"/>
    <property type="match status" value="1"/>
</dbReference>
<gene>
    <name evidence="8" type="ORF">scyTo_0011289</name>
</gene>
<dbReference type="GO" id="GO:0006622">
    <property type="term" value="P:protein targeting to lysosome"/>
    <property type="evidence" value="ECO:0007669"/>
    <property type="project" value="TreeGrafter"/>
</dbReference>
<dbReference type="GO" id="GO:0005764">
    <property type="term" value="C:lysosome"/>
    <property type="evidence" value="ECO:0007669"/>
    <property type="project" value="InterPro"/>
</dbReference>
<comment type="similarity">
    <text evidence="2">Belongs to the CD36 family.</text>
</comment>
<keyword evidence="4 7" id="KW-1133">Transmembrane helix</keyword>
<evidence type="ECO:0000256" key="4">
    <source>
        <dbReference type="ARBA" id="ARBA00022989"/>
    </source>
</evidence>